<protein>
    <submittedName>
        <fullName evidence="1">Uncharacterized protein</fullName>
    </submittedName>
</protein>
<gene>
    <name evidence="1" type="ORF">GIB67_017709</name>
</gene>
<dbReference type="PANTHER" id="PTHR33144">
    <property type="entry name" value="OS10G0409366 PROTEIN-RELATED"/>
    <property type="match status" value="1"/>
</dbReference>
<dbReference type="EMBL" id="JACGCM010000940">
    <property type="protein sequence ID" value="KAF6164125.1"/>
    <property type="molecule type" value="Genomic_DNA"/>
</dbReference>
<dbReference type="AlphaFoldDB" id="A0A7J7NAF0"/>
<evidence type="ECO:0000313" key="1">
    <source>
        <dbReference type="EMBL" id="KAF6164125.1"/>
    </source>
</evidence>
<name>A0A7J7NAF0_9MAGN</name>
<comment type="caution">
    <text evidence="1">The sequence shown here is derived from an EMBL/GenBank/DDBJ whole genome shotgun (WGS) entry which is preliminary data.</text>
</comment>
<accession>A0A7J7NAF0</accession>
<reference evidence="1 2" key="1">
    <citation type="journal article" date="2020" name="IScience">
        <title>Genome Sequencing of the Endangered Kingdonia uniflora (Circaeasteraceae, Ranunculales) Reveals Potential Mechanisms of Evolutionary Specialization.</title>
        <authorList>
            <person name="Sun Y."/>
            <person name="Deng T."/>
            <person name="Zhang A."/>
            <person name="Moore M.J."/>
            <person name="Landis J.B."/>
            <person name="Lin N."/>
            <person name="Zhang H."/>
            <person name="Zhang X."/>
            <person name="Huang J."/>
            <person name="Zhang X."/>
            <person name="Sun H."/>
            <person name="Wang H."/>
        </authorList>
    </citation>
    <scope>NUCLEOTIDE SEQUENCE [LARGE SCALE GENOMIC DNA]</scope>
    <source>
        <strain evidence="1">TB1705</strain>
        <tissue evidence="1">Leaf</tissue>
    </source>
</reference>
<dbReference type="Proteomes" id="UP000541444">
    <property type="component" value="Unassembled WGS sequence"/>
</dbReference>
<dbReference type="OrthoDB" id="1913335at2759"/>
<evidence type="ECO:0000313" key="2">
    <source>
        <dbReference type="Proteomes" id="UP000541444"/>
    </source>
</evidence>
<sequence length="183" mass="21253">MPNPSLELNKKSKKMGGSTKCMTLGKDGTKTNVSFNERGQPVELGSEKFSSYLGTLGRDMVLVIYDDWRYILLERKDLIWEAIKQRFTLDEERRSYCMSTVGRLWRSHKTRLRRIIDTCKSDAMIIKKKSKEIDLKEWKIYVKGKSSPVFNSVLYIPKIVVLQENEFCSLAYPQASCKEHKVT</sequence>
<organism evidence="1 2">
    <name type="scientific">Kingdonia uniflora</name>
    <dbReference type="NCBI Taxonomy" id="39325"/>
    <lineage>
        <taxon>Eukaryota</taxon>
        <taxon>Viridiplantae</taxon>
        <taxon>Streptophyta</taxon>
        <taxon>Embryophyta</taxon>
        <taxon>Tracheophyta</taxon>
        <taxon>Spermatophyta</taxon>
        <taxon>Magnoliopsida</taxon>
        <taxon>Ranunculales</taxon>
        <taxon>Circaeasteraceae</taxon>
        <taxon>Kingdonia</taxon>
    </lineage>
</organism>
<proteinExistence type="predicted"/>
<keyword evidence="2" id="KW-1185">Reference proteome</keyword>
<dbReference type="PANTHER" id="PTHR33144:SF25">
    <property type="entry name" value="DUF4216 DOMAIN-CONTAINING PROTEIN"/>
    <property type="match status" value="1"/>
</dbReference>